<evidence type="ECO:0000313" key="1">
    <source>
        <dbReference type="EMBL" id="GBP58932.1"/>
    </source>
</evidence>
<keyword evidence="2" id="KW-1185">Reference proteome</keyword>
<dbReference type="EMBL" id="BGZK01000748">
    <property type="protein sequence ID" value="GBP58932.1"/>
    <property type="molecule type" value="Genomic_DNA"/>
</dbReference>
<dbReference type="AlphaFoldDB" id="A0A4C1X7S4"/>
<sequence>MENKKRHKDASFTQADQIFRYTFSNLGAMNRIPDPKIGTFFVQHDIGDERFALQNTRARVENGSPRREDSIWGLGSVLVNGLSNVTVCYSPDGEVSTGLSCKDGSKAIVSTSSCPCRPSNARALNRGGRHRDVCVPTRIAHLRRKRRHTYVENVERRIRFRYET</sequence>
<evidence type="ECO:0000313" key="2">
    <source>
        <dbReference type="Proteomes" id="UP000299102"/>
    </source>
</evidence>
<organism evidence="1 2">
    <name type="scientific">Eumeta variegata</name>
    <name type="common">Bagworm moth</name>
    <name type="synonym">Eumeta japonica</name>
    <dbReference type="NCBI Taxonomy" id="151549"/>
    <lineage>
        <taxon>Eukaryota</taxon>
        <taxon>Metazoa</taxon>
        <taxon>Ecdysozoa</taxon>
        <taxon>Arthropoda</taxon>
        <taxon>Hexapoda</taxon>
        <taxon>Insecta</taxon>
        <taxon>Pterygota</taxon>
        <taxon>Neoptera</taxon>
        <taxon>Endopterygota</taxon>
        <taxon>Lepidoptera</taxon>
        <taxon>Glossata</taxon>
        <taxon>Ditrysia</taxon>
        <taxon>Tineoidea</taxon>
        <taxon>Psychidae</taxon>
        <taxon>Oiketicinae</taxon>
        <taxon>Eumeta</taxon>
    </lineage>
</organism>
<dbReference type="Proteomes" id="UP000299102">
    <property type="component" value="Unassembled WGS sequence"/>
</dbReference>
<comment type="caution">
    <text evidence="1">The sequence shown here is derived from an EMBL/GenBank/DDBJ whole genome shotgun (WGS) entry which is preliminary data.</text>
</comment>
<protein>
    <submittedName>
        <fullName evidence="1">Uncharacterized protein</fullName>
    </submittedName>
</protein>
<accession>A0A4C1X7S4</accession>
<name>A0A4C1X7S4_EUMVA</name>
<reference evidence="1 2" key="1">
    <citation type="journal article" date="2019" name="Commun. Biol.">
        <title>The bagworm genome reveals a unique fibroin gene that provides high tensile strength.</title>
        <authorList>
            <person name="Kono N."/>
            <person name="Nakamura H."/>
            <person name="Ohtoshi R."/>
            <person name="Tomita M."/>
            <person name="Numata K."/>
            <person name="Arakawa K."/>
        </authorList>
    </citation>
    <scope>NUCLEOTIDE SEQUENCE [LARGE SCALE GENOMIC DNA]</scope>
</reference>
<proteinExistence type="predicted"/>
<gene>
    <name evidence="1" type="ORF">EVAR_46995_1</name>
</gene>